<dbReference type="Proteomes" id="UP000596742">
    <property type="component" value="Unassembled WGS sequence"/>
</dbReference>
<sequence>MTVPADHVSTELVMMKMMVFTVIVFSSLKATCVTNRLKGRIRENNKSMNQKIKPKPMERLVKKAKVKTAIKTSTTKILPTTQSNIMLPATRRVKDDCASGPCQYGTCHDEDDGFHCDCIFFSEGNLCNKLKSWAIPAIALASLAVILTWCCCCWWIIGTGKKDESEKTTKRMNQKIKPKPMERLVKKGDKSSL</sequence>
<dbReference type="Gene3D" id="2.10.25.10">
    <property type="entry name" value="Laminin"/>
    <property type="match status" value="1"/>
</dbReference>
<evidence type="ECO:0000256" key="4">
    <source>
        <dbReference type="SAM" id="Phobius"/>
    </source>
</evidence>
<comment type="caution">
    <text evidence="2">Lacks conserved residue(s) required for the propagation of feature annotation.</text>
</comment>
<evidence type="ECO:0000256" key="2">
    <source>
        <dbReference type="PROSITE-ProRule" id="PRU00076"/>
    </source>
</evidence>
<feature type="region of interest" description="Disordered" evidence="3">
    <location>
        <begin position="164"/>
        <end position="193"/>
    </location>
</feature>
<evidence type="ECO:0000256" key="1">
    <source>
        <dbReference type="ARBA" id="ARBA00023157"/>
    </source>
</evidence>
<dbReference type="SUPFAM" id="SSF57196">
    <property type="entry name" value="EGF/Laminin"/>
    <property type="match status" value="1"/>
</dbReference>
<feature type="domain" description="EGF-like" evidence="5">
    <location>
        <begin position="93"/>
        <end position="128"/>
    </location>
</feature>
<keyword evidence="4" id="KW-1133">Transmembrane helix</keyword>
<dbReference type="CDD" id="cd00054">
    <property type="entry name" value="EGF_CA"/>
    <property type="match status" value="1"/>
</dbReference>
<accession>A0A8B6GI76</accession>
<proteinExistence type="predicted"/>
<evidence type="ECO:0000313" key="6">
    <source>
        <dbReference type="EMBL" id="VDI64433.1"/>
    </source>
</evidence>
<dbReference type="PROSITE" id="PS50026">
    <property type="entry name" value="EGF_3"/>
    <property type="match status" value="1"/>
</dbReference>
<feature type="compositionally biased region" description="Basic and acidic residues" evidence="3">
    <location>
        <begin position="179"/>
        <end position="193"/>
    </location>
</feature>
<dbReference type="InterPro" id="IPR000152">
    <property type="entry name" value="EGF-type_Asp/Asn_hydroxyl_site"/>
</dbReference>
<keyword evidence="7" id="KW-1185">Reference proteome</keyword>
<feature type="disulfide bond" evidence="2">
    <location>
        <begin position="97"/>
        <end position="107"/>
    </location>
</feature>
<evidence type="ECO:0000259" key="5">
    <source>
        <dbReference type="PROSITE" id="PS50026"/>
    </source>
</evidence>
<gene>
    <name evidence="6" type="ORF">MGAL_10B003043</name>
</gene>
<dbReference type="InterPro" id="IPR000742">
    <property type="entry name" value="EGF"/>
</dbReference>
<dbReference type="EMBL" id="UYJE01008503">
    <property type="protein sequence ID" value="VDI64433.1"/>
    <property type="molecule type" value="Genomic_DNA"/>
</dbReference>
<dbReference type="PROSITE" id="PS00010">
    <property type="entry name" value="ASX_HYDROXYL"/>
    <property type="match status" value="1"/>
</dbReference>
<keyword evidence="4" id="KW-0472">Membrane</keyword>
<dbReference type="AlphaFoldDB" id="A0A8B6GI76"/>
<protein>
    <recommendedName>
        <fullName evidence="5">EGF-like domain-containing protein</fullName>
    </recommendedName>
</protein>
<reference evidence="6" key="1">
    <citation type="submission" date="2018-11" db="EMBL/GenBank/DDBJ databases">
        <authorList>
            <person name="Alioto T."/>
            <person name="Alioto T."/>
        </authorList>
    </citation>
    <scope>NUCLEOTIDE SEQUENCE</scope>
</reference>
<keyword evidence="1 2" id="KW-1015">Disulfide bond</keyword>
<dbReference type="PROSITE" id="PS00022">
    <property type="entry name" value="EGF_1"/>
    <property type="match status" value="1"/>
</dbReference>
<keyword evidence="2" id="KW-0245">EGF-like domain</keyword>
<feature type="disulfide bond" evidence="2">
    <location>
        <begin position="118"/>
        <end position="127"/>
    </location>
</feature>
<evidence type="ECO:0000256" key="3">
    <source>
        <dbReference type="SAM" id="MobiDB-lite"/>
    </source>
</evidence>
<organism evidence="6 7">
    <name type="scientific">Mytilus galloprovincialis</name>
    <name type="common">Mediterranean mussel</name>
    <dbReference type="NCBI Taxonomy" id="29158"/>
    <lineage>
        <taxon>Eukaryota</taxon>
        <taxon>Metazoa</taxon>
        <taxon>Spiralia</taxon>
        <taxon>Lophotrochozoa</taxon>
        <taxon>Mollusca</taxon>
        <taxon>Bivalvia</taxon>
        <taxon>Autobranchia</taxon>
        <taxon>Pteriomorphia</taxon>
        <taxon>Mytilida</taxon>
        <taxon>Mytiloidea</taxon>
        <taxon>Mytilidae</taxon>
        <taxon>Mytilinae</taxon>
        <taxon>Mytilus</taxon>
    </lineage>
</organism>
<comment type="caution">
    <text evidence="6">The sequence shown here is derived from an EMBL/GenBank/DDBJ whole genome shotgun (WGS) entry which is preliminary data.</text>
</comment>
<feature type="transmembrane region" description="Helical" evidence="4">
    <location>
        <begin position="12"/>
        <end position="32"/>
    </location>
</feature>
<name>A0A8B6GI76_MYTGA</name>
<feature type="transmembrane region" description="Helical" evidence="4">
    <location>
        <begin position="133"/>
        <end position="157"/>
    </location>
</feature>
<keyword evidence="4" id="KW-0812">Transmembrane</keyword>
<evidence type="ECO:0000313" key="7">
    <source>
        <dbReference type="Proteomes" id="UP000596742"/>
    </source>
</evidence>